<feature type="transmembrane region" description="Helical" evidence="1">
    <location>
        <begin position="53"/>
        <end position="72"/>
    </location>
</feature>
<feature type="non-terminal residue" evidence="2">
    <location>
        <position position="306"/>
    </location>
</feature>
<dbReference type="SUPFAM" id="SSF82693">
    <property type="entry name" value="Multidrug efflux transporter AcrB pore domain, PN1, PN2, PC1 and PC2 subdomains"/>
    <property type="match status" value="1"/>
</dbReference>
<keyword evidence="1" id="KW-1133">Transmembrane helix</keyword>
<proteinExistence type="predicted"/>
<protein>
    <submittedName>
        <fullName evidence="2">AcrB/AcrD/AcrF family transporter</fullName>
    </submittedName>
</protein>
<evidence type="ECO:0000313" key="2">
    <source>
        <dbReference type="EMBL" id="EMI19414.1"/>
    </source>
</evidence>
<feature type="transmembrane region" description="Helical" evidence="1">
    <location>
        <begin position="12"/>
        <end position="32"/>
    </location>
</feature>
<dbReference type="GO" id="GO:0042910">
    <property type="term" value="F:xenobiotic transmembrane transporter activity"/>
    <property type="evidence" value="ECO:0007669"/>
    <property type="project" value="TreeGrafter"/>
</dbReference>
<evidence type="ECO:0000313" key="3">
    <source>
        <dbReference type="Proteomes" id="UP000011991"/>
    </source>
</evidence>
<comment type="caution">
    <text evidence="2">The sequence shown here is derived from an EMBL/GenBank/DDBJ whole genome shotgun (WGS) entry which is preliminary data.</text>
</comment>
<dbReference type="Pfam" id="PF00873">
    <property type="entry name" value="ACR_tran"/>
    <property type="match status" value="1"/>
</dbReference>
<dbReference type="PANTHER" id="PTHR32063">
    <property type="match status" value="1"/>
</dbReference>
<dbReference type="PANTHER" id="PTHR32063:SF18">
    <property type="entry name" value="CATION EFFLUX SYSTEM PROTEIN"/>
    <property type="match status" value="1"/>
</dbReference>
<organism evidence="2 3">
    <name type="scientific">Rhodopirellula maiorica SM1</name>
    <dbReference type="NCBI Taxonomy" id="1265738"/>
    <lineage>
        <taxon>Bacteria</taxon>
        <taxon>Pseudomonadati</taxon>
        <taxon>Planctomycetota</taxon>
        <taxon>Planctomycetia</taxon>
        <taxon>Pirellulales</taxon>
        <taxon>Pirellulaceae</taxon>
        <taxon>Novipirellula</taxon>
    </lineage>
</organism>
<keyword evidence="1" id="KW-0472">Membrane</keyword>
<feature type="transmembrane region" description="Helical" evidence="1">
    <location>
        <begin position="84"/>
        <end position="106"/>
    </location>
</feature>
<dbReference type="EMBL" id="ANOG01000530">
    <property type="protein sequence ID" value="EMI19414.1"/>
    <property type="molecule type" value="Genomic_DNA"/>
</dbReference>
<keyword evidence="3" id="KW-1185">Reference proteome</keyword>
<name>M5RZR3_9BACT</name>
<dbReference type="Proteomes" id="UP000011991">
    <property type="component" value="Unassembled WGS sequence"/>
</dbReference>
<sequence length="306" mass="33690">MGIDLHRISLGALIIAMGMMVDNAIVVTDGIMVRIAQGMDRKKAAIEAAGGPAIPLLAATVVAFMAFFPIFASSYDTGEYAGSLFTVVAISLLLSWVFCQTIAPLLCMAMLPDPKEGQVDIDPYQGKLYQKFRKLLGFTIRYRLLFLGSMIGLLVVSLIGFRWVPQLYFPDSSRLQVMIDYWAPEGTRIQQTDANLQRIEQYVAEHDATTSVSTFIGKGPPRFYLPVSAEDPYTSYGQLIVNTKSLDGVNQLVADADAWVKENVPEAMVRVRKYAVGAFDDWKIEARFSGPANADPDTLRSLAEQG</sequence>
<gene>
    <name evidence="2" type="ORF">RMSM_03660</name>
</gene>
<dbReference type="InterPro" id="IPR001036">
    <property type="entry name" value="Acrflvin-R"/>
</dbReference>
<keyword evidence="1" id="KW-0812">Transmembrane</keyword>
<dbReference type="PRINTS" id="PR00702">
    <property type="entry name" value="ACRIFLAVINRP"/>
</dbReference>
<evidence type="ECO:0000256" key="1">
    <source>
        <dbReference type="SAM" id="Phobius"/>
    </source>
</evidence>
<dbReference type="Gene3D" id="1.20.1640.10">
    <property type="entry name" value="Multidrug efflux transporter AcrB transmembrane domain"/>
    <property type="match status" value="2"/>
</dbReference>
<feature type="transmembrane region" description="Helical" evidence="1">
    <location>
        <begin position="144"/>
        <end position="164"/>
    </location>
</feature>
<dbReference type="GO" id="GO:0005886">
    <property type="term" value="C:plasma membrane"/>
    <property type="evidence" value="ECO:0007669"/>
    <property type="project" value="TreeGrafter"/>
</dbReference>
<dbReference type="SUPFAM" id="SSF82866">
    <property type="entry name" value="Multidrug efflux transporter AcrB transmembrane domain"/>
    <property type="match status" value="1"/>
</dbReference>
<dbReference type="AlphaFoldDB" id="M5RZR3"/>
<accession>M5RZR3</accession>
<reference evidence="2 3" key="1">
    <citation type="journal article" date="2013" name="Mar. Genomics">
        <title>Expression of sulfatases in Rhodopirellula baltica and the diversity of sulfatases in the genus Rhodopirellula.</title>
        <authorList>
            <person name="Wegner C.E."/>
            <person name="Richter-Heitmann T."/>
            <person name="Klindworth A."/>
            <person name="Klockow C."/>
            <person name="Richter M."/>
            <person name="Achstetter T."/>
            <person name="Glockner F.O."/>
            <person name="Harder J."/>
        </authorList>
    </citation>
    <scope>NUCLEOTIDE SEQUENCE [LARGE SCALE GENOMIC DNA]</scope>
    <source>
        <strain evidence="2 3">SM1</strain>
    </source>
</reference>
<dbReference type="Gene3D" id="3.30.70.1430">
    <property type="entry name" value="Multidrug efflux transporter AcrB pore domain"/>
    <property type="match status" value="1"/>
</dbReference>